<dbReference type="InterPro" id="IPR006121">
    <property type="entry name" value="HMA_dom"/>
</dbReference>
<dbReference type="PROSITE" id="PS50846">
    <property type="entry name" value="HMA_2"/>
    <property type="match status" value="1"/>
</dbReference>
<evidence type="ECO:0000259" key="1">
    <source>
        <dbReference type="PROSITE" id="PS50846"/>
    </source>
</evidence>
<dbReference type="GO" id="GO:0046872">
    <property type="term" value="F:metal ion binding"/>
    <property type="evidence" value="ECO:0007669"/>
    <property type="project" value="InterPro"/>
</dbReference>
<dbReference type="AlphaFoldDB" id="A0A2P8C6P9"/>
<reference evidence="3 4" key="1">
    <citation type="submission" date="2018-03" db="EMBL/GenBank/DDBJ databases">
        <title>Genomic Encyclopedia of Archaeal and Bacterial Type Strains, Phase II (KMG-II): from individual species to whole genera.</title>
        <authorList>
            <person name="Goeker M."/>
        </authorList>
    </citation>
    <scope>NUCLEOTIDE SEQUENCE [LARGE SCALE GENOMIC DNA]</scope>
    <source>
        <strain evidence="3 4">DSM 27267</strain>
    </source>
</reference>
<dbReference type="InterPro" id="IPR036163">
    <property type="entry name" value="HMA_dom_sf"/>
</dbReference>
<dbReference type="Proteomes" id="UP000240621">
    <property type="component" value="Unassembled WGS sequence"/>
</dbReference>
<keyword evidence="5" id="KW-1185">Reference proteome</keyword>
<accession>A0A2P8C6P9</accession>
<sequence length="70" mass="7824">MNFTVKYKTNINCNGCIAAVTPSLNGSDAIEKWEVDINNPEKILTVELKENNPEVVKELVKKAGYNIEEV</sequence>
<dbReference type="EMBL" id="PYGC01000014">
    <property type="protein sequence ID" value="PSK80649.1"/>
    <property type="molecule type" value="Genomic_DNA"/>
</dbReference>
<protein>
    <submittedName>
        <fullName evidence="3">Copper chaperone CopZ</fullName>
    </submittedName>
</protein>
<evidence type="ECO:0000313" key="3">
    <source>
        <dbReference type="EMBL" id="PSK80649.1"/>
    </source>
</evidence>
<organism evidence="3 4">
    <name type="scientific">Prolixibacter denitrificans</name>
    <dbReference type="NCBI Taxonomy" id="1541063"/>
    <lineage>
        <taxon>Bacteria</taxon>
        <taxon>Pseudomonadati</taxon>
        <taxon>Bacteroidota</taxon>
        <taxon>Bacteroidia</taxon>
        <taxon>Marinilabiliales</taxon>
        <taxon>Prolixibacteraceae</taxon>
        <taxon>Prolixibacter</taxon>
    </lineage>
</organism>
<dbReference type="Gene3D" id="3.30.70.100">
    <property type="match status" value="1"/>
</dbReference>
<name>A0A2P8C6P9_9BACT</name>
<dbReference type="SUPFAM" id="SSF55008">
    <property type="entry name" value="HMA, heavy metal-associated domain"/>
    <property type="match status" value="1"/>
</dbReference>
<feature type="domain" description="HMA" evidence="1">
    <location>
        <begin position="2"/>
        <end position="68"/>
    </location>
</feature>
<evidence type="ECO:0000313" key="5">
    <source>
        <dbReference type="Proteomes" id="UP000396862"/>
    </source>
</evidence>
<evidence type="ECO:0000313" key="2">
    <source>
        <dbReference type="EMBL" id="GET22056.1"/>
    </source>
</evidence>
<reference evidence="2 5" key="2">
    <citation type="submission" date="2019-10" db="EMBL/GenBank/DDBJ databases">
        <title>Prolixibacter strains distinguished by the presence of nitrate reductase genes were adept at nitrate-dependent anaerobic corrosion of metallic iron and carbon steel.</title>
        <authorList>
            <person name="Iino T."/>
            <person name="Shono N."/>
            <person name="Ito K."/>
            <person name="Nakamura R."/>
            <person name="Sueoka K."/>
            <person name="Harayama S."/>
            <person name="Ohkuma M."/>
        </authorList>
    </citation>
    <scope>NUCLEOTIDE SEQUENCE [LARGE SCALE GENOMIC DNA]</scope>
    <source>
        <strain evidence="2 5">MIC1-1</strain>
    </source>
</reference>
<dbReference type="EMBL" id="BLAU01000001">
    <property type="protein sequence ID" value="GET22056.1"/>
    <property type="molecule type" value="Genomic_DNA"/>
</dbReference>
<evidence type="ECO:0000313" key="4">
    <source>
        <dbReference type="Proteomes" id="UP000240621"/>
    </source>
</evidence>
<dbReference type="RefSeq" id="WP_106543758.1">
    <property type="nucleotide sequence ID" value="NZ_BLAU01000001.1"/>
</dbReference>
<gene>
    <name evidence="3" type="ORF">CLV93_11486</name>
    <name evidence="2" type="ORF">JCM18694_23020</name>
</gene>
<dbReference type="Proteomes" id="UP000396862">
    <property type="component" value="Unassembled WGS sequence"/>
</dbReference>
<proteinExistence type="predicted"/>
<comment type="caution">
    <text evidence="3">The sequence shown here is derived from an EMBL/GenBank/DDBJ whole genome shotgun (WGS) entry which is preliminary data.</text>
</comment>
<dbReference type="OrthoDB" id="677920at2"/>